<protein>
    <submittedName>
        <fullName evidence="2">Uncharacterized protein</fullName>
    </submittedName>
</protein>
<organism evidence="2 3">
    <name type="scientific">Choanephora cucurbitarum</name>
    <dbReference type="NCBI Taxonomy" id="101091"/>
    <lineage>
        <taxon>Eukaryota</taxon>
        <taxon>Fungi</taxon>
        <taxon>Fungi incertae sedis</taxon>
        <taxon>Mucoromycota</taxon>
        <taxon>Mucoromycotina</taxon>
        <taxon>Mucoromycetes</taxon>
        <taxon>Mucorales</taxon>
        <taxon>Mucorineae</taxon>
        <taxon>Choanephoraceae</taxon>
        <taxon>Choanephoroideae</taxon>
        <taxon>Choanephora</taxon>
    </lineage>
</organism>
<keyword evidence="3" id="KW-1185">Reference proteome</keyword>
<name>A0A1C7N2H6_9FUNG</name>
<dbReference type="AlphaFoldDB" id="A0A1C7N2H6"/>
<evidence type="ECO:0000313" key="2">
    <source>
        <dbReference type="EMBL" id="OBZ83302.1"/>
    </source>
</evidence>
<evidence type="ECO:0000313" key="3">
    <source>
        <dbReference type="Proteomes" id="UP000093000"/>
    </source>
</evidence>
<comment type="caution">
    <text evidence="2">The sequence shown here is derived from an EMBL/GenBank/DDBJ whole genome shotgun (WGS) entry which is preliminary data.</text>
</comment>
<feature type="region of interest" description="Disordered" evidence="1">
    <location>
        <begin position="1"/>
        <end position="26"/>
    </location>
</feature>
<gene>
    <name evidence="2" type="ORF">A0J61_08650</name>
</gene>
<dbReference type="InParanoid" id="A0A1C7N2H6"/>
<evidence type="ECO:0000256" key="1">
    <source>
        <dbReference type="SAM" id="MobiDB-lite"/>
    </source>
</evidence>
<dbReference type="Proteomes" id="UP000093000">
    <property type="component" value="Unassembled WGS sequence"/>
</dbReference>
<proteinExistence type="predicted"/>
<dbReference type="EMBL" id="LUGH01000687">
    <property type="protein sequence ID" value="OBZ83302.1"/>
    <property type="molecule type" value="Genomic_DNA"/>
</dbReference>
<accession>A0A1C7N2H6</accession>
<sequence>MEGQSKSLSKSGNFKTNLEQQEKSSLINDDKNELLDLINLAKELPVVEHRILEPEDNATENSNDTLPRKRIKALVAVLRAALYSNPQENSYITTSASIIDLFEQSKSQI</sequence>
<reference evidence="2 3" key="1">
    <citation type="submission" date="2016-03" db="EMBL/GenBank/DDBJ databases">
        <title>Choanephora cucurbitarum.</title>
        <authorList>
            <person name="Min B."/>
            <person name="Park H."/>
            <person name="Park J.-H."/>
            <person name="Shin H.-D."/>
            <person name="Choi I.-G."/>
        </authorList>
    </citation>
    <scope>NUCLEOTIDE SEQUENCE [LARGE SCALE GENOMIC DNA]</scope>
    <source>
        <strain evidence="2 3">KUS-F28377</strain>
    </source>
</reference>